<dbReference type="PANTHER" id="PTHR43133">
    <property type="entry name" value="RNA POLYMERASE ECF-TYPE SIGMA FACTO"/>
    <property type="match status" value="1"/>
</dbReference>
<dbReference type="InterPro" id="IPR029032">
    <property type="entry name" value="AhpD-like"/>
</dbReference>
<organism evidence="9 10">
    <name type="scientific">Opitutus terrae (strain DSM 11246 / JCM 15787 / PB90-1)</name>
    <dbReference type="NCBI Taxonomy" id="452637"/>
    <lineage>
        <taxon>Bacteria</taxon>
        <taxon>Pseudomonadati</taxon>
        <taxon>Verrucomicrobiota</taxon>
        <taxon>Opitutia</taxon>
        <taxon>Opitutales</taxon>
        <taxon>Opitutaceae</taxon>
        <taxon>Opitutus</taxon>
    </lineage>
</organism>
<dbReference type="GO" id="GO:0051920">
    <property type="term" value="F:peroxiredoxin activity"/>
    <property type="evidence" value="ECO:0007669"/>
    <property type="project" value="InterPro"/>
</dbReference>
<evidence type="ECO:0000259" key="6">
    <source>
        <dbReference type="Pfam" id="PF02627"/>
    </source>
</evidence>
<name>B1ZZZ5_OPITP</name>
<dbReference type="EMBL" id="CP001032">
    <property type="protein sequence ID" value="ACB77331.1"/>
    <property type="molecule type" value="Genomic_DNA"/>
</dbReference>
<keyword evidence="4" id="KW-0804">Transcription</keyword>
<dbReference type="HOGENOM" id="CLU_719318_0_0_0"/>
<dbReference type="Gene3D" id="1.20.1290.10">
    <property type="entry name" value="AhpD-like"/>
    <property type="match status" value="1"/>
</dbReference>
<evidence type="ECO:0000259" key="8">
    <source>
        <dbReference type="Pfam" id="PF08281"/>
    </source>
</evidence>
<reference evidence="9 10" key="1">
    <citation type="journal article" date="2011" name="J. Bacteriol.">
        <title>Genome sequence of the verrucomicrobium Opitutus terrae PB90-1, an abundant inhabitant of rice paddy soil ecosystems.</title>
        <authorList>
            <person name="van Passel M.W."/>
            <person name="Kant R."/>
            <person name="Palva A."/>
            <person name="Copeland A."/>
            <person name="Lucas S."/>
            <person name="Lapidus A."/>
            <person name="Glavina del Rio T."/>
            <person name="Pitluck S."/>
            <person name="Goltsman E."/>
            <person name="Clum A."/>
            <person name="Sun H."/>
            <person name="Schmutz J."/>
            <person name="Larimer F.W."/>
            <person name="Land M.L."/>
            <person name="Hauser L."/>
            <person name="Kyrpides N."/>
            <person name="Mikhailova N."/>
            <person name="Richardson P.P."/>
            <person name="Janssen P.H."/>
            <person name="de Vos W.M."/>
            <person name="Smidt H."/>
        </authorList>
    </citation>
    <scope>NUCLEOTIDE SEQUENCE [LARGE SCALE GENOMIC DNA]</scope>
    <source>
        <strain evidence="10">DSM 11246 / JCM 15787 / PB90-1</strain>
    </source>
</reference>
<sequence length="384" mass="40667">MSADVSTRGHDDFTRLWAAHRDAVRQLLTRLAPAAEIDDLLQETFVKAARALASFRGESEIGTWLHQIAHRTVLDHLRSRRHHEAQRTESLTKEDREETGASAPPEALVAQAEASSRLEQQEMHGCIREYVDRLAPSHREVIALKDLEGLTNLEIAAGLGISVAAAKIRLHRARIALRGLLAEGCEFYQSDTGTLACDRRREEPPVSPSLAIPSKEPQPDLVAGRDEPPGRNSNDQTIMSVVSSSCCSTPQPGVPAMPAAMSSCCATPSAAASGIPAAMSSCFADPRATASATPTPSLYNAVTAEFVAIGAAIGANCEPCLRHHTREAMKLGISAADIAKAVAFAATVKETPARNILKLAERLTQEGGEANATGPSASGCGCSA</sequence>
<feature type="region of interest" description="Disordered" evidence="5">
    <location>
        <begin position="79"/>
        <end position="107"/>
    </location>
</feature>
<dbReference type="GO" id="GO:0006352">
    <property type="term" value="P:DNA-templated transcription initiation"/>
    <property type="evidence" value="ECO:0007669"/>
    <property type="project" value="InterPro"/>
</dbReference>
<dbReference type="RefSeq" id="WP_012376859.1">
    <property type="nucleotide sequence ID" value="NC_010571.1"/>
</dbReference>
<feature type="domain" description="RNA polymerase sigma-70 region 2" evidence="7">
    <location>
        <begin position="17"/>
        <end position="81"/>
    </location>
</feature>
<dbReference type="InterPro" id="IPR039425">
    <property type="entry name" value="RNA_pol_sigma-70-like"/>
</dbReference>
<dbReference type="SUPFAM" id="SSF88659">
    <property type="entry name" value="Sigma3 and sigma4 domains of RNA polymerase sigma factors"/>
    <property type="match status" value="1"/>
</dbReference>
<dbReference type="OrthoDB" id="9784984at2"/>
<dbReference type="PANTHER" id="PTHR43133:SF46">
    <property type="entry name" value="RNA POLYMERASE SIGMA-70 FACTOR ECF SUBFAMILY"/>
    <property type="match status" value="1"/>
</dbReference>
<dbReference type="CDD" id="cd06171">
    <property type="entry name" value="Sigma70_r4"/>
    <property type="match status" value="1"/>
</dbReference>
<evidence type="ECO:0000313" key="9">
    <source>
        <dbReference type="EMBL" id="ACB77331.1"/>
    </source>
</evidence>
<dbReference type="InterPro" id="IPR036388">
    <property type="entry name" value="WH-like_DNA-bd_sf"/>
</dbReference>
<dbReference type="Pfam" id="PF02627">
    <property type="entry name" value="CMD"/>
    <property type="match status" value="1"/>
</dbReference>
<dbReference type="KEGG" id="ote:Oter_4057"/>
<dbReference type="SUPFAM" id="SSF69118">
    <property type="entry name" value="AhpD-like"/>
    <property type="match status" value="1"/>
</dbReference>
<dbReference type="SUPFAM" id="SSF88946">
    <property type="entry name" value="Sigma2 domain of RNA polymerase sigma factors"/>
    <property type="match status" value="1"/>
</dbReference>
<evidence type="ECO:0000259" key="7">
    <source>
        <dbReference type="Pfam" id="PF04542"/>
    </source>
</evidence>
<feature type="region of interest" description="Disordered" evidence="5">
    <location>
        <begin position="199"/>
        <end position="235"/>
    </location>
</feature>
<evidence type="ECO:0000256" key="4">
    <source>
        <dbReference type="ARBA" id="ARBA00023163"/>
    </source>
</evidence>
<protein>
    <submittedName>
        <fullName evidence="9">RNA polymerase, sigma-24 subunit, ECF subfamily</fullName>
    </submittedName>
</protein>
<evidence type="ECO:0000256" key="2">
    <source>
        <dbReference type="ARBA" id="ARBA00023015"/>
    </source>
</evidence>
<keyword evidence="2" id="KW-0805">Transcription regulation</keyword>
<dbReference type="InterPro" id="IPR013249">
    <property type="entry name" value="RNA_pol_sigma70_r4_t2"/>
</dbReference>
<dbReference type="Pfam" id="PF08281">
    <property type="entry name" value="Sigma70_r4_2"/>
    <property type="match status" value="1"/>
</dbReference>
<dbReference type="NCBIfam" id="TIGR02937">
    <property type="entry name" value="sigma70-ECF"/>
    <property type="match status" value="1"/>
</dbReference>
<dbReference type="Gene3D" id="1.10.1740.10">
    <property type="match status" value="1"/>
</dbReference>
<dbReference type="Pfam" id="PF04542">
    <property type="entry name" value="Sigma70_r2"/>
    <property type="match status" value="1"/>
</dbReference>
<dbReference type="eggNOG" id="COG1595">
    <property type="taxonomic scope" value="Bacteria"/>
</dbReference>
<gene>
    <name evidence="9" type="ordered locus">Oter_4057</name>
</gene>
<keyword evidence="10" id="KW-1185">Reference proteome</keyword>
<dbReference type="eggNOG" id="COG0599">
    <property type="taxonomic scope" value="Bacteria"/>
</dbReference>
<dbReference type="InterPro" id="IPR007627">
    <property type="entry name" value="RNA_pol_sigma70_r2"/>
</dbReference>
<dbReference type="GO" id="GO:0016987">
    <property type="term" value="F:sigma factor activity"/>
    <property type="evidence" value="ECO:0007669"/>
    <property type="project" value="UniProtKB-KW"/>
</dbReference>
<evidence type="ECO:0000256" key="5">
    <source>
        <dbReference type="SAM" id="MobiDB-lite"/>
    </source>
</evidence>
<evidence type="ECO:0000256" key="1">
    <source>
        <dbReference type="ARBA" id="ARBA00010641"/>
    </source>
</evidence>
<dbReference type="InterPro" id="IPR014284">
    <property type="entry name" value="RNA_pol_sigma-70_dom"/>
</dbReference>
<dbReference type="Gene3D" id="1.10.10.10">
    <property type="entry name" value="Winged helix-like DNA-binding domain superfamily/Winged helix DNA-binding domain"/>
    <property type="match status" value="1"/>
</dbReference>
<dbReference type="InterPro" id="IPR013325">
    <property type="entry name" value="RNA_pol_sigma_r2"/>
</dbReference>
<dbReference type="Proteomes" id="UP000007013">
    <property type="component" value="Chromosome"/>
</dbReference>
<keyword evidence="3" id="KW-0731">Sigma factor</keyword>
<feature type="domain" description="Carboxymuconolactone decarboxylase-like" evidence="6">
    <location>
        <begin position="301"/>
        <end position="355"/>
    </location>
</feature>
<dbReference type="AlphaFoldDB" id="B1ZZZ5"/>
<dbReference type="InterPro" id="IPR003779">
    <property type="entry name" value="CMD-like"/>
</dbReference>
<evidence type="ECO:0000256" key="3">
    <source>
        <dbReference type="ARBA" id="ARBA00023082"/>
    </source>
</evidence>
<evidence type="ECO:0000313" key="10">
    <source>
        <dbReference type="Proteomes" id="UP000007013"/>
    </source>
</evidence>
<proteinExistence type="inferred from homology"/>
<feature type="compositionally biased region" description="Basic and acidic residues" evidence="5">
    <location>
        <begin position="85"/>
        <end position="99"/>
    </location>
</feature>
<feature type="domain" description="RNA polymerase sigma factor 70 region 4 type 2" evidence="8">
    <location>
        <begin position="125"/>
        <end position="177"/>
    </location>
</feature>
<comment type="similarity">
    <text evidence="1">Belongs to the sigma-70 factor family. ECF subfamily.</text>
</comment>
<dbReference type="GO" id="GO:0003677">
    <property type="term" value="F:DNA binding"/>
    <property type="evidence" value="ECO:0007669"/>
    <property type="project" value="InterPro"/>
</dbReference>
<dbReference type="InterPro" id="IPR013324">
    <property type="entry name" value="RNA_pol_sigma_r3/r4-like"/>
</dbReference>
<dbReference type="STRING" id="452637.Oter_4057"/>
<accession>B1ZZZ5</accession>